<organism evidence="1 2">
    <name type="scientific">Thalassococcus arenae</name>
    <dbReference type="NCBI Taxonomy" id="2851652"/>
    <lineage>
        <taxon>Bacteria</taxon>
        <taxon>Pseudomonadati</taxon>
        <taxon>Pseudomonadota</taxon>
        <taxon>Alphaproteobacteria</taxon>
        <taxon>Rhodobacterales</taxon>
        <taxon>Roseobacteraceae</taxon>
        <taxon>Thalassococcus</taxon>
    </lineage>
</organism>
<sequence>MSEIDTKYAALGGASGFLGAPEGPEKSTPDKVGRFRHYKHGSIYWHPLTGAHEVHGLIRAKWAKLGWEKSFLGYPKTDETDSSGGAKGRFNLFQGGAITWKSGADEAFETHGAIRSKFGQMGFEAGFLGYPTTDETKTPDKVGRFNHFEGGSIYWKPTISAHEVHGLIRGLWQSQGWEKGELGYPISDELPAFKGSKHRFNDFENGVAYWKHGSKKAVPLSKFVLFDASRTAAEMVASISEAILPEIKKDDRIYIKSGPKLTGVTDYAWNGARVRNRLYKIHVGGGIDVSALPDPTFTIDFLIGVDFNREKKQIWTYLDSAKFHAHVPFPTSIGLDASEITGKIKKALDPLVGKPQGMTTISENKAHILSVKVMKNGDLNTYLVPLADA</sequence>
<evidence type="ECO:0000313" key="2">
    <source>
        <dbReference type="Proteomes" id="UP001166293"/>
    </source>
</evidence>
<gene>
    <name evidence="1" type="ORF">KUH32_09680</name>
</gene>
<evidence type="ECO:0000313" key="1">
    <source>
        <dbReference type="EMBL" id="MBV2360044.1"/>
    </source>
</evidence>
<accession>A0ABS6N7R2</accession>
<comment type="caution">
    <text evidence="1">The sequence shown here is derived from an EMBL/GenBank/DDBJ whole genome shotgun (WGS) entry which is preliminary data.</text>
</comment>
<proteinExistence type="predicted"/>
<dbReference type="Proteomes" id="UP001166293">
    <property type="component" value="Unassembled WGS sequence"/>
</dbReference>
<dbReference type="InterPro" id="IPR013207">
    <property type="entry name" value="LGFP"/>
</dbReference>
<evidence type="ECO:0008006" key="3">
    <source>
        <dbReference type="Google" id="ProtNLM"/>
    </source>
</evidence>
<dbReference type="Pfam" id="PF08310">
    <property type="entry name" value="LGFP"/>
    <property type="match status" value="4"/>
</dbReference>
<protein>
    <recommendedName>
        <fullName evidence="3">LGFP repeat-containing protein</fullName>
    </recommendedName>
</protein>
<name>A0ABS6N7R2_9RHOB</name>
<dbReference type="EMBL" id="JAHRWL010000001">
    <property type="protein sequence ID" value="MBV2360044.1"/>
    <property type="molecule type" value="Genomic_DNA"/>
</dbReference>
<dbReference type="RefSeq" id="WP_217777819.1">
    <property type="nucleotide sequence ID" value="NZ_JAHRWL010000001.1"/>
</dbReference>
<reference evidence="1" key="1">
    <citation type="submission" date="2021-06" db="EMBL/GenBank/DDBJ databases">
        <title>Thalassococcus sp. CAU 1522 isolated from sea sand, Republic of Korea.</title>
        <authorList>
            <person name="Kim W."/>
        </authorList>
    </citation>
    <scope>NUCLEOTIDE SEQUENCE</scope>
    <source>
        <strain evidence="1">CAU 1522</strain>
    </source>
</reference>
<keyword evidence="2" id="KW-1185">Reference proteome</keyword>